<dbReference type="Proteomes" id="UP000299102">
    <property type="component" value="Unassembled WGS sequence"/>
</dbReference>
<dbReference type="EMBL" id="BGZK01000169">
    <property type="protein sequence ID" value="GBP25158.1"/>
    <property type="molecule type" value="Genomic_DNA"/>
</dbReference>
<proteinExistence type="predicted"/>
<dbReference type="AlphaFoldDB" id="A0A4C1UFH5"/>
<comment type="caution">
    <text evidence="1">The sequence shown here is derived from an EMBL/GenBank/DDBJ whole genome shotgun (WGS) entry which is preliminary data.</text>
</comment>
<reference evidence="1 2" key="1">
    <citation type="journal article" date="2019" name="Commun. Biol.">
        <title>The bagworm genome reveals a unique fibroin gene that provides high tensile strength.</title>
        <authorList>
            <person name="Kono N."/>
            <person name="Nakamura H."/>
            <person name="Ohtoshi R."/>
            <person name="Tomita M."/>
            <person name="Numata K."/>
            <person name="Arakawa K."/>
        </authorList>
    </citation>
    <scope>NUCLEOTIDE SEQUENCE [LARGE SCALE GENOMIC DNA]</scope>
</reference>
<organism evidence="1 2">
    <name type="scientific">Eumeta variegata</name>
    <name type="common">Bagworm moth</name>
    <name type="synonym">Eumeta japonica</name>
    <dbReference type="NCBI Taxonomy" id="151549"/>
    <lineage>
        <taxon>Eukaryota</taxon>
        <taxon>Metazoa</taxon>
        <taxon>Ecdysozoa</taxon>
        <taxon>Arthropoda</taxon>
        <taxon>Hexapoda</taxon>
        <taxon>Insecta</taxon>
        <taxon>Pterygota</taxon>
        <taxon>Neoptera</taxon>
        <taxon>Endopterygota</taxon>
        <taxon>Lepidoptera</taxon>
        <taxon>Glossata</taxon>
        <taxon>Ditrysia</taxon>
        <taxon>Tineoidea</taxon>
        <taxon>Psychidae</taxon>
        <taxon>Oiketicinae</taxon>
        <taxon>Eumeta</taxon>
    </lineage>
</organism>
<dbReference type="OrthoDB" id="10017160at2759"/>
<evidence type="ECO:0000313" key="2">
    <source>
        <dbReference type="Proteomes" id="UP000299102"/>
    </source>
</evidence>
<keyword evidence="2" id="KW-1185">Reference proteome</keyword>
<name>A0A4C1UFH5_EUMVA</name>
<gene>
    <name evidence="1" type="ORF">EVAR_19641_1</name>
</gene>
<sequence>MYKDLISGSTTRGKISVIADSLNRSLCTSGTLNSCGVYSIIVNLPKKTPIELRIAQVEDPEQNKIIQDMEGKDEIAQIRWADRAYFNLFKRGGTNSADNLREGRPCMATTKDNISAVGLTIETDKGMTYQQIQTSLDIGRCRAPAPLRSVPPSGPHDLIVYSTTFRTGGRPDYYDSFNRLGNRILDVVIVLNQNQYYMMP</sequence>
<evidence type="ECO:0000313" key="1">
    <source>
        <dbReference type="EMBL" id="GBP25158.1"/>
    </source>
</evidence>
<protein>
    <submittedName>
        <fullName evidence="1">Uncharacterized protein</fullName>
    </submittedName>
</protein>
<accession>A0A4C1UFH5</accession>